<dbReference type="AlphaFoldDB" id="A0AAN8TAL4"/>
<accession>A0AAN8TAL4</accession>
<gene>
    <name evidence="1" type="ORF">RDI58_017879</name>
</gene>
<evidence type="ECO:0000313" key="1">
    <source>
        <dbReference type="EMBL" id="KAK6784424.1"/>
    </source>
</evidence>
<protein>
    <submittedName>
        <fullName evidence="1">Uncharacterized protein</fullName>
    </submittedName>
</protein>
<name>A0AAN8TAL4_SOLBU</name>
<sequence length="57" mass="6591">MLKRATSVEVLISGAQEQLLIWLLLSMSGQKIVQPIPLLTYLFPLRPQFCELYYSHL</sequence>
<evidence type="ECO:0000313" key="2">
    <source>
        <dbReference type="Proteomes" id="UP001371456"/>
    </source>
</evidence>
<reference evidence="1 2" key="1">
    <citation type="submission" date="2024-02" db="EMBL/GenBank/DDBJ databases">
        <title>de novo genome assembly of Solanum bulbocastanum strain 11H21.</title>
        <authorList>
            <person name="Hosaka A.J."/>
        </authorList>
    </citation>
    <scope>NUCLEOTIDE SEQUENCE [LARGE SCALE GENOMIC DNA]</scope>
    <source>
        <tissue evidence="1">Young leaves</tissue>
    </source>
</reference>
<dbReference type="Proteomes" id="UP001371456">
    <property type="component" value="Unassembled WGS sequence"/>
</dbReference>
<dbReference type="EMBL" id="JBANQN010000007">
    <property type="protein sequence ID" value="KAK6784424.1"/>
    <property type="molecule type" value="Genomic_DNA"/>
</dbReference>
<organism evidence="1 2">
    <name type="scientific">Solanum bulbocastanum</name>
    <name type="common">Wild potato</name>
    <dbReference type="NCBI Taxonomy" id="147425"/>
    <lineage>
        <taxon>Eukaryota</taxon>
        <taxon>Viridiplantae</taxon>
        <taxon>Streptophyta</taxon>
        <taxon>Embryophyta</taxon>
        <taxon>Tracheophyta</taxon>
        <taxon>Spermatophyta</taxon>
        <taxon>Magnoliopsida</taxon>
        <taxon>eudicotyledons</taxon>
        <taxon>Gunneridae</taxon>
        <taxon>Pentapetalae</taxon>
        <taxon>asterids</taxon>
        <taxon>lamiids</taxon>
        <taxon>Solanales</taxon>
        <taxon>Solanaceae</taxon>
        <taxon>Solanoideae</taxon>
        <taxon>Solaneae</taxon>
        <taxon>Solanum</taxon>
    </lineage>
</organism>
<proteinExistence type="predicted"/>
<keyword evidence="2" id="KW-1185">Reference proteome</keyword>
<comment type="caution">
    <text evidence="1">The sequence shown here is derived from an EMBL/GenBank/DDBJ whole genome shotgun (WGS) entry which is preliminary data.</text>
</comment>